<dbReference type="Pfam" id="PF01509">
    <property type="entry name" value="TruB_N"/>
    <property type="match status" value="1"/>
</dbReference>
<dbReference type="SUPFAM" id="SSF55120">
    <property type="entry name" value="Pseudouridine synthase"/>
    <property type="match status" value="1"/>
</dbReference>
<comment type="catalytic activity">
    <reaction evidence="1">
        <text>a uridine in RNA = a pseudouridine in RNA</text>
        <dbReference type="Rhea" id="RHEA:48348"/>
        <dbReference type="Rhea" id="RHEA-COMP:12068"/>
        <dbReference type="Rhea" id="RHEA-COMP:12069"/>
        <dbReference type="ChEBI" id="CHEBI:65314"/>
        <dbReference type="ChEBI" id="CHEBI:65315"/>
    </reaction>
</comment>
<name>A0A226DDC9_FOLCA</name>
<feature type="compositionally biased region" description="Acidic residues" evidence="4">
    <location>
        <begin position="489"/>
        <end position="498"/>
    </location>
</feature>
<dbReference type="GO" id="GO:0031429">
    <property type="term" value="C:box H/ACA snoRNP complex"/>
    <property type="evidence" value="ECO:0007669"/>
    <property type="project" value="TreeGrafter"/>
</dbReference>
<dbReference type="SMART" id="SM01136">
    <property type="entry name" value="DKCLD"/>
    <property type="match status" value="1"/>
</dbReference>
<dbReference type="FunFam" id="3.30.2350.10:FF:000001">
    <property type="entry name" value="H/ACA ribonucleoprotein complex subunit CBF5"/>
    <property type="match status" value="1"/>
</dbReference>
<dbReference type="OrthoDB" id="10250002at2759"/>
<dbReference type="GO" id="GO:0003723">
    <property type="term" value="F:RNA binding"/>
    <property type="evidence" value="ECO:0007669"/>
    <property type="project" value="InterPro"/>
</dbReference>
<dbReference type="SMART" id="SM00359">
    <property type="entry name" value="PUA"/>
    <property type="match status" value="1"/>
</dbReference>
<feature type="domain" description="PUA" evidence="5">
    <location>
        <begin position="309"/>
        <end position="383"/>
    </location>
</feature>
<dbReference type="Gene3D" id="3.30.2350.10">
    <property type="entry name" value="Pseudouridine synthase"/>
    <property type="match status" value="1"/>
</dbReference>
<proteinExistence type="inferred from homology"/>
<dbReference type="Pfam" id="PF01472">
    <property type="entry name" value="PUA"/>
    <property type="match status" value="1"/>
</dbReference>
<dbReference type="CDD" id="cd21148">
    <property type="entry name" value="PUA_Cbf5"/>
    <property type="match status" value="1"/>
</dbReference>
<dbReference type="InterPro" id="IPR002501">
    <property type="entry name" value="PsdUridine_synth_N"/>
</dbReference>
<dbReference type="InterPro" id="IPR032819">
    <property type="entry name" value="TruB_C"/>
</dbReference>
<evidence type="ECO:0000256" key="1">
    <source>
        <dbReference type="ARBA" id="ARBA00000073"/>
    </source>
</evidence>
<dbReference type="InterPro" id="IPR004802">
    <property type="entry name" value="tRNA_PsdUridine_synth_B_fam"/>
</dbReference>
<comment type="similarity">
    <text evidence="2">Belongs to the pseudouridine synthase TruB family.</text>
</comment>
<keyword evidence="7" id="KW-0687">Ribonucleoprotein</keyword>
<dbReference type="PROSITE" id="PS50890">
    <property type="entry name" value="PUA"/>
    <property type="match status" value="1"/>
</dbReference>
<evidence type="ECO:0000256" key="3">
    <source>
        <dbReference type="ARBA" id="ARBA00023235"/>
    </source>
</evidence>
<dbReference type="NCBIfam" id="TIGR00451">
    <property type="entry name" value="unchar_dom_2"/>
    <property type="match status" value="1"/>
</dbReference>
<dbReference type="GO" id="GO:0031120">
    <property type="term" value="P:snRNA pseudouridine synthesis"/>
    <property type="evidence" value="ECO:0007669"/>
    <property type="project" value="TreeGrafter"/>
</dbReference>
<dbReference type="InterPro" id="IPR004521">
    <property type="entry name" value="Uncharacterised_CHP00451"/>
</dbReference>
<dbReference type="Gene3D" id="2.30.130.10">
    <property type="entry name" value="PUA domain"/>
    <property type="match status" value="1"/>
</dbReference>
<dbReference type="GO" id="GO:0009982">
    <property type="term" value="F:pseudouridine synthase activity"/>
    <property type="evidence" value="ECO:0007669"/>
    <property type="project" value="InterPro"/>
</dbReference>
<dbReference type="Pfam" id="PF08068">
    <property type="entry name" value="DKCLD"/>
    <property type="match status" value="1"/>
</dbReference>
<dbReference type="GO" id="GO:0000495">
    <property type="term" value="P:box H/ACA sno(s)RNA 3'-end processing"/>
    <property type="evidence" value="ECO:0007669"/>
    <property type="project" value="TreeGrafter"/>
</dbReference>
<evidence type="ECO:0000313" key="7">
    <source>
        <dbReference type="EMBL" id="OXA43532.1"/>
    </source>
</evidence>
<organism evidence="7 8">
    <name type="scientific">Folsomia candida</name>
    <name type="common">Springtail</name>
    <dbReference type="NCBI Taxonomy" id="158441"/>
    <lineage>
        <taxon>Eukaryota</taxon>
        <taxon>Metazoa</taxon>
        <taxon>Ecdysozoa</taxon>
        <taxon>Arthropoda</taxon>
        <taxon>Hexapoda</taxon>
        <taxon>Collembola</taxon>
        <taxon>Entomobryomorpha</taxon>
        <taxon>Isotomoidea</taxon>
        <taxon>Isotomidae</taxon>
        <taxon>Proisotominae</taxon>
        <taxon>Folsomia</taxon>
    </lineage>
</organism>
<dbReference type="InterPro" id="IPR012960">
    <property type="entry name" value="Dyskerin-like"/>
</dbReference>
<feature type="domain" description="Dyskerin-like" evidence="6">
    <location>
        <begin position="60"/>
        <end position="118"/>
    </location>
</feature>
<keyword evidence="3" id="KW-0413">Isomerase</keyword>
<evidence type="ECO:0000259" key="5">
    <source>
        <dbReference type="SMART" id="SM00359"/>
    </source>
</evidence>
<dbReference type="PANTHER" id="PTHR23127:SF0">
    <property type="entry name" value="H_ACA RIBONUCLEOPROTEIN COMPLEX SUBUNIT DKC1"/>
    <property type="match status" value="1"/>
</dbReference>
<dbReference type="NCBIfam" id="NF003280">
    <property type="entry name" value="PRK04270.1"/>
    <property type="match status" value="1"/>
</dbReference>
<evidence type="ECO:0000256" key="4">
    <source>
        <dbReference type="SAM" id="MobiDB-lite"/>
    </source>
</evidence>
<dbReference type="GO" id="GO:0031118">
    <property type="term" value="P:rRNA pseudouridine synthesis"/>
    <property type="evidence" value="ECO:0007669"/>
    <property type="project" value="TreeGrafter"/>
</dbReference>
<dbReference type="InterPro" id="IPR015947">
    <property type="entry name" value="PUA-like_sf"/>
</dbReference>
<accession>A0A226DDC9</accession>
<dbReference type="CDD" id="cd02572">
    <property type="entry name" value="PseudoU_synth_hDyskerin"/>
    <property type="match status" value="1"/>
</dbReference>
<dbReference type="OMA" id="KYGRTNE"/>
<dbReference type="InterPro" id="IPR002478">
    <property type="entry name" value="PUA"/>
</dbReference>
<dbReference type="InterPro" id="IPR020103">
    <property type="entry name" value="PsdUridine_synth_cat_dom_sf"/>
</dbReference>
<comment type="caution">
    <text evidence="7">The sequence shown here is derived from an EMBL/GenBank/DDBJ whole genome shotgun (WGS) entry which is preliminary data.</text>
</comment>
<dbReference type="Pfam" id="PF16198">
    <property type="entry name" value="TruB_C_2"/>
    <property type="match status" value="1"/>
</dbReference>
<dbReference type="STRING" id="158441.A0A226DDC9"/>
<dbReference type="Proteomes" id="UP000198287">
    <property type="component" value="Unassembled WGS sequence"/>
</dbReference>
<dbReference type="NCBIfam" id="TIGR00425">
    <property type="entry name" value="CBF5"/>
    <property type="match status" value="1"/>
</dbReference>
<feature type="region of interest" description="Disordered" evidence="4">
    <location>
        <begin position="446"/>
        <end position="519"/>
    </location>
</feature>
<keyword evidence="8" id="KW-1185">Reference proteome</keyword>
<protein>
    <submittedName>
        <fullName evidence="7">H/ACA ribonucleoprotein complex subunit 4</fullName>
    </submittedName>
</protein>
<gene>
    <name evidence="7" type="ORF">Fcan01_21787</name>
</gene>
<dbReference type="AlphaFoldDB" id="A0A226DDC9"/>
<evidence type="ECO:0000256" key="2">
    <source>
        <dbReference type="ARBA" id="ARBA00008999"/>
    </source>
</evidence>
<reference evidence="7 8" key="1">
    <citation type="submission" date="2015-12" db="EMBL/GenBank/DDBJ databases">
        <title>The genome of Folsomia candida.</title>
        <authorList>
            <person name="Faddeeva A."/>
            <person name="Derks M.F."/>
            <person name="Anvar Y."/>
            <person name="Smit S."/>
            <person name="Van Straalen N."/>
            <person name="Roelofs D."/>
        </authorList>
    </citation>
    <scope>NUCLEOTIDE SEQUENCE [LARGE SCALE GENOMIC DNA]</scope>
    <source>
        <strain evidence="7 8">VU population</strain>
        <tissue evidence="7">Whole body</tissue>
    </source>
</reference>
<feature type="compositionally biased region" description="Basic residues" evidence="4">
    <location>
        <begin position="502"/>
        <end position="511"/>
    </location>
</feature>
<dbReference type="EMBL" id="LNIX01000022">
    <property type="protein sequence ID" value="OXA43532.1"/>
    <property type="molecule type" value="Genomic_DNA"/>
</dbReference>
<feature type="region of interest" description="Disordered" evidence="4">
    <location>
        <begin position="1"/>
        <end position="37"/>
    </location>
</feature>
<dbReference type="InterPro" id="IPR036974">
    <property type="entry name" value="PUA_sf"/>
</dbReference>
<evidence type="ECO:0000313" key="8">
    <source>
        <dbReference type="Proteomes" id="UP000198287"/>
    </source>
</evidence>
<dbReference type="GO" id="GO:1990481">
    <property type="term" value="P:mRNA pseudouridine synthesis"/>
    <property type="evidence" value="ECO:0007669"/>
    <property type="project" value="TreeGrafter"/>
</dbReference>
<dbReference type="PANTHER" id="PTHR23127">
    <property type="entry name" value="CENTROMERE/MICROTUBULE BINDING PROTEIN CBF5"/>
    <property type="match status" value="1"/>
</dbReference>
<evidence type="ECO:0000259" key="6">
    <source>
        <dbReference type="SMART" id="SM01136"/>
    </source>
</evidence>
<sequence length="519" mass="57354">MMEMEIAGGIGFEQTSSKKKKKRSKSENGGDANGGELLLAEVQRDKKFVLASSDNPAKMRPSEWPLLLKNFDQLNVKSNHFTPLPFGASPLQRDIKDYVRSGFINLDKPSNPSSHEVVAWIKRILKVDKTGHSGTLDPKVTGCLIVCVDRATRLVKSQQGAGKEYVAVFKLHSAVAGEAVVLQGLEKLTGALFQRPPLISAVKRQLRVRTIYKSKLLDFDPDRNMGVYWVSCEAGTYVRTHCVHLGLVLGVGGVMLELRRVRSGISSEYDNLVTMHDVMDAQWVYDNHKDETYLRRVISPLEGLLVSHKRVIIKDSSVNAVCYGAKVMLPGVLRFEDGIELNQEIVIVTTKGEAVALAIALMTTSTMAMCDHGVVAKLKRVIMERDLYPRKWGLGPKASVKKEMIKQGLLDKHGKPNDKTPATYLATAVSQMAVSSPKVKKEPEDFVIPSAGDEPAPLKRKLPDATSPATTEKKKSKKKSVEPEVAAPAEEETAEVEETETKKKKKKKKKSKTEEGEDE</sequence>
<dbReference type="SUPFAM" id="SSF88697">
    <property type="entry name" value="PUA domain-like"/>
    <property type="match status" value="1"/>
</dbReference>